<dbReference type="SUPFAM" id="SSF52540">
    <property type="entry name" value="P-loop containing nucleoside triphosphate hydrolases"/>
    <property type="match status" value="1"/>
</dbReference>
<organism evidence="2">
    <name type="scientific">Trepomonas sp. PC1</name>
    <dbReference type="NCBI Taxonomy" id="1076344"/>
    <lineage>
        <taxon>Eukaryota</taxon>
        <taxon>Metamonada</taxon>
        <taxon>Diplomonadida</taxon>
        <taxon>Hexamitidae</taxon>
        <taxon>Hexamitinae</taxon>
        <taxon>Trepomonas</taxon>
    </lineage>
</organism>
<evidence type="ECO:0000256" key="1">
    <source>
        <dbReference type="ARBA" id="ARBA00022741"/>
    </source>
</evidence>
<dbReference type="GO" id="GO:0005525">
    <property type="term" value="F:GTP binding"/>
    <property type="evidence" value="ECO:0007669"/>
    <property type="project" value="InterPro"/>
</dbReference>
<dbReference type="SMART" id="SM00173">
    <property type="entry name" value="RAS"/>
    <property type="match status" value="1"/>
</dbReference>
<evidence type="ECO:0000313" key="2">
    <source>
        <dbReference type="EMBL" id="JAP93652.1"/>
    </source>
</evidence>
<dbReference type="EMBL" id="GDID01002954">
    <property type="protein sequence ID" value="JAP93652.1"/>
    <property type="molecule type" value="Transcribed_RNA"/>
</dbReference>
<dbReference type="SMART" id="SM00175">
    <property type="entry name" value="RAB"/>
    <property type="match status" value="1"/>
</dbReference>
<keyword evidence="1" id="KW-0547">Nucleotide-binding</keyword>
<dbReference type="AlphaFoldDB" id="A0A146K9V9"/>
<protein>
    <submittedName>
        <fullName evidence="2">Rab-like protein</fullName>
    </submittedName>
</protein>
<feature type="non-terminal residue" evidence="2">
    <location>
        <position position="1"/>
    </location>
</feature>
<dbReference type="PRINTS" id="PR00449">
    <property type="entry name" value="RASTRNSFRMNG"/>
</dbReference>
<accession>A0A146K9V9</accession>
<dbReference type="GO" id="GO:0003924">
    <property type="term" value="F:GTPase activity"/>
    <property type="evidence" value="ECO:0007669"/>
    <property type="project" value="InterPro"/>
</dbReference>
<dbReference type="InterPro" id="IPR005225">
    <property type="entry name" value="Small_GTP-bd"/>
</dbReference>
<reference evidence="2" key="1">
    <citation type="submission" date="2015-07" db="EMBL/GenBank/DDBJ databases">
        <title>Adaptation to a free-living lifestyle via gene acquisitions in the diplomonad Trepomonas sp. PC1.</title>
        <authorList>
            <person name="Xu F."/>
            <person name="Jerlstrom-Hultqvist J."/>
            <person name="Kolisko M."/>
            <person name="Simpson A.G.B."/>
            <person name="Roger A.J."/>
            <person name="Svard S.G."/>
            <person name="Andersson J.O."/>
        </authorList>
    </citation>
    <scope>NUCLEOTIDE SEQUENCE</scope>
    <source>
        <strain evidence="2">PC1</strain>
    </source>
</reference>
<dbReference type="SMART" id="SM00174">
    <property type="entry name" value="RHO"/>
    <property type="match status" value="1"/>
</dbReference>
<dbReference type="PANTHER" id="PTHR47978">
    <property type="match status" value="1"/>
</dbReference>
<dbReference type="PROSITE" id="PS51421">
    <property type="entry name" value="RAS"/>
    <property type="match status" value="1"/>
</dbReference>
<dbReference type="PROSITE" id="PS51419">
    <property type="entry name" value="RAB"/>
    <property type="match status" value="1"/>
</dbReference>
<gene>
    <name evidence="2" type="ORF">TPC1_13993</name>
</gene>
<dbReference type="InterPro" id="IPR027417">
    <property type="entry name" value="P-loop_NTPase"/>
</dbReference>
<dbReference type="NCBIfam" id="TIGR00231">
    <property type="entry name" value="small_GTP"/>
    <property type="match status" value="1"/>
</dbReference>
<dbReference type="Gene3D" id="3.40.50.300">
    <property type="entry name" value="P-loop containing nucleotide triphosphate hydrolases"/>
    <property type="match status" value="1"/>
</dbReference>
<feature type="non-terminal residue" evidence="2">
    <location>
        <position position="167"/>
    </location>
</feature>
<sequence>VKIVLLGSSGVGKTSIIQRCLRQQFNFEQEPTTNVGFEQFFLKNQEELVRVELWDTAGQEKYAEMLPLYYKNASGSIVVFDITDYSTFETAQKLLINIREQNPDCKFLLVANKLDLEDKREITVMQARNLAASQNAHYIEISAKTGQNSQDLLLYFAQKLVPQKITS</sequence>
<dbReference type="PROSITE" id="PS51420">
    <property type="entry name" value="RHO"/>
    <property type="match status" value="1"/>
</dbReference>
<name>A0A146K9V9_9EUKA</name>
<proteinExistence type="predicted"/>
<dbReference type="FunFam" id="3.40.50.300:FF:000808">
    <property type="entry name" value="Small GTP-binding protein, putative"/>
    <property type="match status" value="1"/>
</dbReference>
<dbReference type="Pfam" id="PF00071">
    <property type="entry name" value="Ras"/>
    <property type="match status" value="1"/>
</dbReference>
<dbReference type="InterPro" id="IPR001806">
    <property type="entry name" value="Small_GTPase"/>
</dbReference>
<dbReference type="CDD" id="cd00154">
    <property type="entry name" value="Rab"/>
    <property type="match status" value="1"/>
</dbReference>